<dbReference type="EMBL" id="ML996580">
    <property type="protein sequence ID" value="KAF2754521.1"/>
    <property type="molecule type" value="Genomic_DNA"/>
</dbReference>
<organism evidence="2 3">
    <name type="scientific">Pseudovirgaria hyperparasitica</name>
    <dbReference type="NCBI Taxonomy" id="470096"/>
    <lineage>
        <taxon>Eukaryota</taxon>
        <taxon>Fungi</taxon>
        <taxon>Dikarya</taxon>
        <taxon>Ascomycota</taxon>
        <taxon>Pezizomycotina</taxon>
        <taxon>Dothideomycetes</taxon>
        <taxon>Dothideomycetes incertae sedis</taxon>
        <taxon>Acrospermales</taxon>
        <taxon>Acrospermaceae</taxon>
        <taxon>Pseudovirgaria</taxon>
    </lineage>
</organism>
<dbReference type="InterPro" id="IPR002737">
    <property type="entry name" value="MEMO1_fam"/>
</dbReference>
<dbReference type="Gene3D" id="3.40.830.10">
    <property type="entry name" value="LigB-like"/>
    <property type="match status" value="1"/>
</dbReference>
<keyword evidence="3" id="KW-1185">Reference proteome</keyword>
<dbReference type="RefSeq" id="XP_033596972.1">
    <property type="nucleotide sequence ID" value="XM_033749115.1"/>
</dbReference>
<dbReference type="Pfam" id="PF01875">
    <property type="entry name" value="Memo"/>
    <property type="match status" value="1"/>
</dbReference>
<dbReference type="PANTHER" id="PTHR11060:SF0">
    <property type="entry name" value="PROTEIN MEMO1"/>
    <property type="match status" value="1"/>
</dbReference>
<gene>
    <name evidence="2" type="ORF">EJ05DRAFT_533203</name>
</gene>
<sequence length="332" mass="36433">MPSREATHAGSWYTDNGPQLDRQLSGWLDQVPTATSGIGAHSSTEGSLQIPSTGARAIIAPHAGFSYSGPAAAWAYKSLDLSNVKRVFLLGPSHHYYLTTCALSRCDTYETPLGDLKIDLATVKELEQTGAFEKMSQSKDEAEHSLEMHLPYIYKMLSTKFSNPAAFPPLIPILVGATTSSTEKRFGEVLAPYLADPTSIFVISSDFCHWGSRFRYTYYVPESGSPKNLGPRDQISKTFPIHESIKLVDQWCMDAVETGSHDNFQDILDETNNTVCGRHPIGVIMAAIEALDKQGMVGSGKGKFKFVRYERSSLVDTYSDSSVSYCSAFAIL</sequence>
<dbReference type="Proteomes" id="UP000799437">
    <property type="component" value="Unassembled WGS sequence"/>
</dbReference>
<dbReference type="OrthoDB" id="417112at2759"/>
<accession>A0A6A6W0C6</accession>
<protein>
    <submittedName>
        <fullName evidence="2">UPF0103-domain-containing protein</fullName>
    </submittedName>
</protein>
<dbReference type="NCBIfam" id="TIGR04336">
    <property type="entry name" value="AmmeMemoSam_B"/>
    <property type="match status" value="1"/>
</dbReference>
<dbReference type="GeneID" id="54490169"/>
<proteinExistence type="inferred from homology"/>
<evidence type="ECO:0000256" key="1">
    <source>
        <dbReference type="ARBA" id="ARBA00006315"/>
    </source>
</evidence>
<evidence type="ECO:0000313" key="3">
    <source>
        <dbReference type="Proteomes" id="UP000799437"/>
    </source>
</evidence>
<dbReference type="CDD" id="cd07361">
    <property type="entry name" value="MEMO_like"/>
    <property type="match status" value="1"/>
</dbReference>
<evidence type="ECO:0000313" key="2">
    <source>
        <dbReference type="EMBL" id="KAF2754521.1"/>
    </source>
</evidence>
<dbReference type="PANTHER" id="PTHR11060">
    <property type="entry name" value="PROTEIN MEMO1"/>
    <property type="match status" value="1"/>
</dbReference>
<dbReference type="HAMAP" id="MF_00055">
    <property type="entry name" value="MEMO1"/>
    <property type="match status" value="1"/>
</dbReference>
<name>A0A6A6W0C6_9PEZI</name>
<comment type="similarity">
    <text evidence="1">Belongs to the MEMO1 family.</text>
</comment>
<reference evidence="2" key="1">
    <citation type="journal article" date="2020" name="Stud. Mycol.">
        <title>101 Dothideomycetes genomes: a test case for predicting lifestyles and emergence of pathogens.</title>
        <authorList>
            <person name="Haridas S."/>
            <person name="Albert R."/>
            <person name="Binder M."/>
            <person name="Bloem J."/>
            <person name="Labutti K."/>
            <person name="Salamov A."/>
            <person name="Andreopoulos B."/>
            <person name="Baker S."/>
            <person name="Barry K."/>
            <person name="Bills G."/>
            <person name="Bluhm B."/>
            <person name="Cannon C."/>
            <person name="Castanera R."/>
            <person name="Culley D."/>
            <person name="Daum C."/>
            <person name="Ezra D."/>
            <person name="Gonzalez J."/>
            <person name="Henrissat B."/>
            <person name="Kuo A."/>
            <person name="Liang C."/>
            <person name="Lipzen A."/>
            <person name="Lutzoni F."/>
            <person name="Magnuson J."/>
            <person name="Mondo S."/>
            <person name="Nolan M."/>
            <person name="Ohm R."/>
            <person name="Pangilinan J."/>
            <person name="Park H.-J."/>
            <person name="Ramirez L."/>
            <person name="Alfaro M."/>
            <person name="Sun H."/>
            <person name="Tritt A."/>
            <person name="Yoshinaga Y."/>
            <person name="Zwiers L.-H."/>
            <person name="Turgeon B."/>
            <person name="Goodwin S."/>
            <person name="Spatafora J."/>
            <person name="Crous P."/>
            <person name="Grigoriev I."/>
        </authorList>
    </citation>
    <scope>NUCLEOTIDE SEQUENCE</scope>
    <source>
        <strain evidence="2">CBS 121739</strain>
    </source>
</reference>
<dbReference type="AlphaFoldDB" id="A0A6A6W0C6"/>